<accession>A0A6G1I266</accession>
<evidence type="ECO:0000259" key="1">
    <source>
        <dbReference type="Pfam" id="PF11790"/>
    </source>
</evidence>
<dbReference type="InterPro" id="IPR024655">
    <property type="entry name" value="Asl1_glyco_hydro_catalytic"/>
</dbReference>
<reference evidence="2" key="1">
    <citation type="journal article" date="2020" name="Stud. Mycol.">
        <title>101 Dothideomycetes genomes: a test case for predicting lifestyles and emergence of pathogens.</title>
        <authorList>
            <person name="Haridas S."/>
            <person name="Albert R."/>
            <person name="Binder M."/>
            <person name="Bloem J."/>
            <person name="Labutti K."/>
            <person name="Salamov A."/>
            <person name="Andreopoulos B."/>
            <person name="Baker S."/>
            <person name="Barry K."/>
            <person name="Bills G."/>
            <person name="Bluhm B."/>
            <person name="Cannon C."/>
            <person name="Castanera R."/>
            <person name="Culley D."/>
            <person name="Daum C."/>
            <person name="Ezra D."/>
            <person name="Gonzalez J."/>
            <person name="Henrissat B."/>
            <person name="Kuo A."/>
            <person name="Liang C."/>
            <person name="Lipzen A."/>
            <person name="Lutzoni F."/>
            <person name="Magnuson J."/>
            <person name="Mondo S."/>
            <person name="Nolan M."/>
            <person name="Ohm R."/>
            <person name="Pangilinan J."/>
            <person name="Park H.-J."/>
            <person name="Ramirez L."/>
            <person name="Alfaro M."/>
            <person name="Sun H."/>
            <person name="Tritt A."/>
            <person name="Yoshinaga Y."/>
            <person name="Zwiers L.-H."/>
            <person name="Turgeon B."/>
            <person name="Goodwin S."/>
            <person name="Spatafora J."/>
            <person name="Crous P."/>
            <person name="Grigoriev I."/>
        </authorList>
    </citation>
    <scope>NUCLEOTIDE SEQUENCE</scope>
    <source>
        <strain evidence="2">CBS 262.69</strain>
    </source>
</reference>
<dbReference type="SUPFAM" id="SSF51445">
    <property type="entry name" value="(Trans)glycosidases"/>
    <property type="match status" value="1"/>
</dbReference>
<dbReference type="OrthoDB" id="43654at2759"/>
<dbReference type="Pfam" id="PF11790">
    <property type="entry name" value="Glyco_hydro_cc"/>
    <property type="match status" value="1"/>
</dbReference>
<dbReference type="Gene3D" id="3.20.20.80">
    <property type="entry name" value="Glycosidases"/>
    <property type="match status" value="1"/>
</dbReference>
<dbReference type="GO" id="GO:0071966">
    <property type="term" value="P:fungal-type cell wall polysaccharide metabolic process"/>
    <property type="evidence" value="ECO:0007669"/>
    <property type="project" value="TreeGrafter"/>
</dbReference>
<feature type="non-terminal residue" evidence="2">
    <location>
        <position position="1"/>
    </location>
</feature>
<proteinExistence type="predicted"/>
<evidence type="ECO:0000313" key="2">
    <source>
        <dbReference type="EMBL" id="KAF2402388.1"/>
    </source>
</evidence>
<dbReference type="PANTHER" id="PTHR34154:SF10">
    <property type="entry name" value="ASL1-LIKE GLYCOSYL HYDROLASE CATALYTIC DOMAIN-CONTAINING PROTEIN"/>
    <property type="match status" value="1"/>
</dbReference>
<feature type="non-terminal residue" evidence="2">
    <location>
        <position position="259"/>
    </location>
</feature>
<name>A0A6G1I266_9PEZI</name>
<dbReference type="EMBL" id="ML996691">
    <property type="protein sequence ID" value="KAF2402388.1"/>
    <property type="molecule type" value="Genomic_DNA"/>
</dbReference>
<sequence>PAAISSVVVNQDRAVPVASAAPSSDSASTGSGKRGIAYNDATVCSAFSGKSQVSWAFNWEAQPKGTIPSGFEYVPTLHDTTSVFTSVWDQDVKAALASGSKHLMGVNEPDYSGGANLSPEGAAAAHKTYLQKYGSQAKLGSPSVTNGGAPMGLDYLGKFLMACSDCQIDFVQIHWYNDASLVDDFKNHIQQAYKLSNKPIWLTEFGATGSDAAVDAFLREVLPWLDSQSYVERYAYFYAASGKLISGSGLSSYGSTYAT</sequence>
<dbReference type="InterPro" id="IPR053183">
    <property type="entry name" value="ASL1"/>
</dbReference>
<dbReference type="InterPro" id="IPR017853">
    <property type="entry name" value="GH"/>
</dbReference>
<organism evidence="2 3">
    <name type="scientific">Trichodelitschia bisporula</name>
    <dbReference type="NCBI Taxonomy" id="703511"/>
    <lineage>
        <taxon>Eukaryota</taxon>
        <taxon>Fungi</taxon>
        <taxon>Dikarya</taxon>
        <taxon>Ascomycota</taxon>
        <taxon>Pezizomycotina</taxon>
        <taxon>Dothideomycetes</taxon>
        <taxon>Dothideomycetes incertae sedis</taxon>
        <taxon>Phaeotrichales</taxon>
        <taxon>Phaeotrichaceae</taxon>
        <taxon>Trichodelitschia</taxon>
    </lineage>
</organism>
<dbReference type="GO" id="GO:0009277">
    <property type="term" value="C:fungal-type cell wall"/>
    <property type="evidence" value="ECO:0007669"/>
    <property type="project" value="TreeGrafter"/>
</dbReference>
<protein>
    <recommendedName>
        <fullName evidence="1">Asl1-like glycosyl hydrolase catalytic domain-containing protein</fullName>
    </recommendedName>
</protein>
<dbReference type="AlphaFoldDB" id="A0A6G1I266"/>
<keyword evidence="3" id="KW-1185">Reference proteome</keyword>
<feature type="domain" description="Asl1-like glycosyl hydrolase catalytic" evidence="1">
    <location>
        <begin position="35"/>
        <end position="257"/>
    </location>
</feature>
<evidence type="ECO:0000313" key="3">
    <source>
        <dbReference type="Proteomes" id="UP000799640"/>
    </source>
</evidence>
<gene>
    <name evidence="2" type="ORF">EJ06DRAFT_462760</name>
</gene>
<dbReference type="Proteomes" id="UP000799640">
    <property type="component" value="Unassembled WGS sequence"/>
</dbReference>
<dbReference type="PANTHER" id="PTHR34154">
    <property type="entry name" value="ALKALI-SENSITIVE LINKAGE PROTEIN 1"/>
    <property type="match status" value="1"/>
</dbReference>